<proteinExistence type="predicted"/>
<dbReference type="RefSeq" id="WP_012643240.1">
    <property type="nucleotide sequence ID" value="NC_011961.1"/>
</dbReference>
<accession>B9L3Y1</accession>
<evidence type="ECO:0008006" key="3">
    <source>
        <dbReference type="Google" id="ProtNLM"/>
    </source>
</evidence>
<dbReference type="Proteomes" id="UP000000447">
    <property type="component" value="Plasmid unnamed"/>
</dbReference>
<keyword evidence="2" id="KW-1185">Reference proteome</keyword>
<dbReference type="KEGG" id="tro:trd_A0495"/>
<dbReference type="EMBL" id="CP001276">
    <property type="protein sequence ID" value="ACM07253.1"/>
    <property type="molecule type" value="Genomic_DNA"/>
</dbReference>
<dbReference type="HOGENOM" id="CLU_599816_0_0_0"/>
<sequence length="434" mass="45980">MRDRTLPTVSPRRTTGLLLASSAVLLVSLIAASLTRIGVPSRSLPHLGAAPNAIVRPLVLLPVGTTDDPRLAARTTGLVLVDARSGAILDRHAVADSTEVLSASFVSPGDRIVFYTGEHTGPHARLEVRRLPGWDIESVVTIEASIPPARVLAERFPSISASDPTLLAFAAEPQGRWAAVAFWSLITPKPDGPSSQLVWVTMVDLERAVWAGWASPLPSSQAASLVALPDRILVLGHELRTSSRRSVGTVVALDPQSGEALGQLTLESASTTAKPLGEGPDDEQATFSTALDPVLWNGQLLVVTTDLEAFVIDPSALTVTAHYPPLADRLVAAGRPFITGDRLVVGGGAVRVIDISSWRLLATHPLPQMPETWWIAAGLVDQETLLLTGTREGCLRHLDLATSRLSAPLACGFLVDYPAPLFGWPVFFAGSSGP</sequence>
<geneLocation type="plasmid" evidence="2">
    <name>Tros</name>
</geneLocation>
<evidence type="ECO:0000313" key="1">
    <source>
        <dbReference type="EMBL" id="ACM07253.1"/>
    </source>
</evidence>
<dbReference type="AlphaFoldDB" id="B9L3Y1"/>
<dbReference type="InterPro" id="IPR015943">
    <property type="entry name" value="WD40/YVTN_repeat-like_dom_sf"/>
</dbReference>
<gene>
    <name evidence="1" type="ordered locus">trd_A0495</name>
</gene>
<organism evidence="1 2">
    <name type="scientific">Thermomicrobium roseum (strain ATCC 27502 / DSM 5159 / P-2)</name>
    <dbReference type="NCBI Taxonomy" id="309801"/>
    <lineage>
        <taxon>Bacteria</taxon>
        <taxon>Pseudomonadati</taxon>
        <taxon>Thermomicrobiota</taxon>
        <taxon>Thermomicrobia</taxon>
        <taxon>Thermomicrobiales</taxon>
        <taxon>Thermomicrobiaceae</taxon>
        <taxon>Thermomicrobium</taxon>
    </lineage>
</organism>
<keyword evidence="1" id="KW-0614">Plasmid</keyword>
<evidence type="ECO:0000313" key="2">
    <source>
        <dbReference type="Proteomes" id="UP000000447"/>
    </source>
</evidence>
<dbReference type="SUPFAM" id="SSF50998">
    <property type="entry name" value="Quinoprotein alcohol dehydrogenase-like"/>
    <property type="match status" value="1"/>
</dbReference>
<reference evidence="1 2" key="1">
    <citation type="journal article" date="2009" name="PLoS ONE">
        <title>Complete genome sequence of the aerobic CO-oxidizing thermophile Thermomicrobium roseum.</title>
        <authorList>
            <person name="Wu D."/>
            <person name="Raymond J."/>
            <person name="Wu M."/>
            <person name="Chatterji S."/>
            <person name="Ren Q."/>
            <person name="Graham J.E."/>
            <person name="Bryant D.A."/>
            <person name="Robb F."/>
            <person name="Colman A."/>
            <person name="Tallon L.J."/>
            <person name="Badger J.H."/>
            <person name="Madupu R."/>
            <person name="Ward N.L."/>
            <person name="Eisen J.A."/>
        </authorList>
    </citation>
    <scope>NUCLEOTIDE SEQUENCE [LARGE SCALE GENOMIC DNA]</scope>
    <source>
        <strain evidence="2">ATCC 27502 / DSM 5159 / P-2</strain>
        <plasmid evidence="1">unnamed</plasmid>
    </source>
</reference>
<dbReference type="InterPro" id="IPR011047">
    <property type="entry name" value="Quinoprotein_ADH-like_sf"/>
</dbReference>
<protein>
    <recommendedName>
        <fullName evidence="3">WD40 repeat domain-containing protein</fullName>
    </recommendedName>
</protein>
<name>B9L3Y1_THERP</name>
<dbReference type="Gene3D" id="2.130.10.10">
    <property type="entry name" value="YVTN repeat-like/Quinoprotein amine dehydrogenase"/>
    <property type="match status" value="1"/>
</dbReference>